<name>A0A1R2CDP3_9CILI</name>
<dbReference type="AlphaFoldDB" id="A0A1R2CDP3"/>
<sequence>MDIFLKLSVATSSCYKMQCNSGSQFMPPSACTLLVNDTMYLNPCDPDYSCQIGFETSYCIPNVEMPTALSYPGEPCKKTLDCKYGKCKYGYCQGKEEKKSCSLDGECSPGLYCKTGICTQLLSVGESPCITDFDCVNSAGCLSGTCVSYFSLENGATISQCSGQFSYFCQSGTCWQNQCIEPLISSNSIPTPCDDYTTCTSNITSNGMIFYSDCVCGNNQYGTKYCSLFAGDDYYFLFLSSMGNWLSSEVSGLCNTVRRFDSDCIKQFWDKPNYQELMLYYIKTNYYPQIQANDDCVKDIYTSFYWDLIEEITFARMATLGIAIVLAFA</sequence>
<gene>
    <name evidence="1" type="ORF">SteCoe_11228</name>
</gene>
<proteinExistence type="predicted"/>
<dbReference type="Proteomes" id="UP000187209">
    <property type="component" value="Unassembled WGS sequence"/>
</dbReference>
<dbReference type="EMBL" id="MPUH01000186">
    <property type="protein sequence ID" value="OMJ87080.1"/>
    <property type="molecule type" value="Genomic_DNA"/>
</dbReference>
<keyword evidence="2" id="KW-1185">Reference proteome</keyword>
<protein>
    <recommendedName>
        <fullName evidence="3">Dickkopf N-terminal cysteine-rich domain-containing protein</fullName>
    </recommendedName>
</protein>
<dbReference type="OrthoDB" id="282594at2759"/>
<organism evidence="1 2">
    <name type="scientific">Stentor coeruleus</name>
    <dbReference type="NCBI Taxonomy" id="5963"/>
    <lineage>
        <taxon>Eukaryota</taxon>
        <taxon>Sar</taxon>
        <taxon>Alveolata</taxon>
        <taxon>Ciliophora</taxon>
        <taxon>Postciliodesmatophora</taxon>
        <taxon>Heterotrichea</taxon>
        <taxon>Heterotrichida</taxon>
        <taxon>Stentoridae</taxon>
        <taxon>Stentor</taxon>
    </lineage>
</organism>
<evidence type="ECO:0008006" key="3">
    <source>
        <dbReference type="Google" id="ProtNLM"/>
    </source>
</evidence>
<evidence type="ECO:0000313" key="1">
    <source>
        <dbReference type="EMBL" id="OMJ87080.1"/>
    </source>
</evidence>
<reference evidence="1 2" key="1">
    <citation type="submission" date="2016-11" db="EMBL/GenBank/DDBJ databases">
        <title>The macronuclear genome of Stentor coeruleus: a giant cell with tiny introns.</title>
        <authorList>
            <person name="Slabodnick M."/>
            <person name="Ruby J.G."/>
            <person name="Reiff S.B."/>
            <person name="Swart E.C."/>
            <person name="Gosai S."/>
            <person name="Prabakaran S."/>
            <person name="Witkowska E."/>
            <person name="Larue G.E."/>
            <person name="Fisher S."/>
            <person name="Freeman R.M."/>
            <person name="Gunawardena J."/>
            <person name="Chu W."/>
            <person name="Stover N.A."/>
            <person name="Gregory B.D."/>
            <person name="Nowacki M."/>
            <person name="Derisi J."/>
            <person name="Roy S.W."/>
            <person name="Marshall W.F."/>
            <person name="Sood P."/>
        </authorList>
    </citation>
    <scope>NUCLEOTIDE SEQUENCE [LARGE SCALE GENOMIC DNA]</scope>
    <source>
        <strain evidence="1">WM001</strain>
    </source>
</reference>
<accession>A0A1R2CDP3</accession>
<evidence type="ECO:0000313" key="2">
    <source>
        <dbReference type="Proteomes" id="UP000187209"/>
    </source>
</evidence>
<comment type="caution">
    <text evidence="1">The sequence shown here is derived from an EMBL/GenBank/DDBJ whole genome shotgun (WGS) entry which is preliminary data.</text>
</comment>